<comment type="caution">
    <text evidence="1">The sequence shown here is derived from an EMBL/GenBank/DDBJ whole genome shotgun (WGS) entry which is preliminary data.</text>
</comment>
<gene>
    <name evidence="1" type="ORF">PCOR1329_LOCUS33146</name>
</gene>
<evidence type="ECO:0000313" key="2">
    <source>
        <dbReference type="Proteomes" id="UP001189429"/>
    </source>
</evidence>
<reference evidence="1" key="1">
    <citation type="submission" date="2023-10" db="EMBL/GenBank/DDBJ databases">
        <authorList>
            <person name="Chen Y."/>
            <person name="Shah S."/>
            <person name="Dougan E. K."/>
            <person name="Thang M."/>
            <person name="Chan C."/>
        </authorList>
    </citation>
    <scope>NUCLEOTIDE SEQUENCE [LARGE SCALE GENOMIC DNA]</scope>
</reference>
<sequence length="113" mass="12332">MPSLTHLLNFGVVPRRCEAQFESRREAPWPQLRDAPRSGAVDGALDLADAEAQLSLFSHTSFHSSVLRYRLTSPHPHPHPLRATPLGMGVGQAVLLACLVLVRVTPSLPPRLA</sequence>
<accession>A0ABN9SW96</accession>
<dbReference type="Proteomes" id="UP001189429">
    <property type="component" value="Unassembled WGS sequence"/>
</dbReference>
<protein>
    <submittedName>
        <fullName evidence="1">Uncharacterized protein</fullName>
    </submittedName>
</protein>
<evidence type="ECO:0000313" key="1">
    <source>
        <dbReference type="EMBL" id="CAK0836749.1"/>
    </source>
</evidence>
<keyword evidence="2" id="KW-1185">Reference proteome</keyword>
<organism evidence="1 2">
    <name type="scientific">Prorocentrum cordatum</name>
    <dbReference type="NCBI Taxonomy" id="2364126"/>
    <lineage>
        <taxon>Eukaryota</taxon>
        <taxon>Sar</taxon>
        <taxon>Alveolata</taxon>
        <taxon>Dinophyceae</taxon>
        <taxon>Prorocentrales</taxon>
        <taxon>Prorocentraceae</taxon>
        <taxon>Prorocentrum</taxon>
    </lineage>
</organism>
<proteinExistence type="predicted"/>
<name>A0ABN9SW96_9DINO</name>
<dbReference type="EMBL" id="CAUYUJ010013780">
    <property type="protein sequence ID" value="CAK0836749.1"/>
    <property type="molecule type" value="Genomic_DNA"/>
</dbReference>